<sequence>MTSTESYKPQLASDYPEITPEEMGRRFLKLVDGLKTIDDLTLERIIEQTKLPMKYAPLGKVYSFTIHEPKSGWYYGVDFYQDPGSGRKTARLVFGNPADKQADMGPVCDMNFAAYASALQGMGFTMADIRDELGRVEDYRFYRPKISVMVAHRYQARLPEEKLTLFCVESISIHAAN</sequence>
<evidence type="ECO:0000313" key="1">
    <source>
        <dbReference type="EMBL" id="ALN82602.1"/>
    </source>
</evidence>
<reference evidence="1 2" key="1">
    <citation type="journal article" date="2015" name="BMC Genomics">
        <title>Comparative genomics and metabolic profiling of the genus Lysobacter.</title>
        <authorList>
            <person name="de Bruijn I."/>
            <person name="Cheng X."/>
            <person name="de Jager V."/>
            <person name="Exposito R.G."/>
            <person name="Watrous J."/>
            <person name="Patel N."/>
            <person name="Postma J."/>
            <person name="Dorrestein P.C."/>
            <person name="Kobayashi D."/>
            <person name="Raaijmakers J.M."/>
        </authorList>
    </citation>
    <scope>NUCLEOTIDE SEQUENCE [LARGE SCALE GENOMIC DNA]</scope>
    <source>
        <strain evidence="1 2">76</strain>
    </source>
</reference>
<dbReference type="AlphaFoldDB" id="A0A0S2FGE5"/>
<dbReference type="Proteomes" id="UP000060787">
    <property type="component" value="Chromosome"/>
</dbReference>
<protein>
    <submittedName>
        <fullName evidence="1">Uncharacterized protein</fullName>
    </submittedName>
</protein>
<organism evidence="1 2">
    <name type="scientific">Lysobacter antibioticus</name>
    <dbReference type="NCBI Taxonomy" id="84531"/>
    <lineage>
        <taxon>Bacteria</taxon>
        <taxon>Pseudomonadati</taxon>
        <taxon>Pseudomonadota</taxon>
        <taxon>Gammaproteobacteria</taxon>
        <taxon>Lysobacterales</taxon>
        <taxon>Lysobacteraceae</taxon>
        <taxon>Lysobacter</taxon>
    </lineage>
</organism>
<dbReference type="KEGG" id="lab:LA76x_4494"/>
<dbReference type="EMBL" id="CP011129">
    <property type="protein sequence ID" value="ALN82602.1"/>
    <property type="molecule type" value="Genomic_DNA"/>
</dbReference>
<dbReference type="STRING" id="84531.LA76x_4494"/>
<evidence type="ECO:0000313" key="2">
    <source>
        <dbReference type="Proteomes" id="UP000060787"/>
    </source>
</evidence>
<dbReference type="PATRIC" id="fig|84531.8.peg.4490"/>
<gene>
    <name evidence="1" type="ORF">LA76x_4494</name>
</gene>
<name>A0A0S2FGE5_LYSAN</name>
<accession>A0A0S2FGE5</accession>
<dbReference type="RefSeq" id="WP_057919282.1">
    <property type="nucleotide sequence ID" value="NZ_CP011129.1"/>
</dbReference>
<keyword evidence="2" id="KW-1185">Reference proteome</keyword>
<proteinExistence type="predicted"/>